<evidence type="ECO:0000256" key="1">
    <source>
        <dbReference type="ARBA" id="ARBA00004477"/>
    </source>
</evidence>
<evidence type="ECO:0000256" key="14">
    <source>
        <dbReference type="PIRNR" id="PIRNR028810"/>
    </source>
</evidence>
<dbReference type="PIRSF" id="PIRSF028810">
    <property type="entry name" value="Alpha1_2_glucosyltferase_Alg10"/>
    <property type="match status" value="1"/>
</dbReference>
<evidence type="ECO:0000256" key="9">
    <source>
        <dbReference type="ARBA" id="ARBA00022824"/>
    </source>
</evidence>
<comment type="similarity">
    <text evidence="3 14">Belongs to the ALG10 glucosyltransferase family.</text>
</comment>
<evidence type="ECO:0000256" key="11">
    <source>
        <dbReference type="ARBA" id="ARBA00023136"/>
    </source>
</evidence>
<evidence type="ECO:0000256" key="4">
    <source>
        <dbReference type="ARBA" id="ARBA00011967"/>
    </source>
</evidence>
<feature type="transmembrane region" description="Helical" evidence="14">
    <location>
        <begin position="271"/>
        <end position="295"/>
    </location>
</feature>
<dbReference type="PANTHER" id="PTHR12989">
    <property type="entry name" value="ALPHA-1,2-GLUCOSYLTRANSFERASE ALG10"/>
    <property type="match status" value="1"/>
</dbReference>
<evidence type="ECO:0000313" key="17">
    <source>
        <dbReference type="Proteomes" id="UP000054144"/>
    </source>
</evidence>
<keyword evidence="7 16" id="KW-0808">Transferase</keyword>
<feature type="transmembrane region" description="Helical" evidence="14">
    <location>
        <begin position="116"/>
        <end position="135"/>
    </location>
</feature>
<evidence type="ECO:0000256" key="13">
    <source>
        <dbReference type="ARBA" id="ARBA00048064"/>
    </source>
</evidence>
<dbReference type="GO" id="GO:0106073">
    <property type="term" value="F:dolichyl pyrophosphate Glc2Man9GlcNAc2 alpha-1,2-glucosyltransferase activity"/>
    <property type="evidence" value="ECO:0007669"/>
    <property type="project" value="UniProtKB-UniRule"/>
</dbReference>
<proteinExistence type="inferred from homology"/>
<dbReference type="Pfam" id="PF04922">
    <property type="entry name" value="DIE2_ALG10"/>
    <property type="match status" value="1"/>
</dbReference>
<evidence type="ECO:0000256" key="2">
    <source>
        <dbReference type="ARBA" id="ARBA00004922"/>
    </source>
</evidence>
<dbReference type="GO" id="GO:0006488">
    <property type="term" value="P:dolichol-linked oligosaccharide biosynthetic process"/>
    <property type="evidence" value="ECO:0007669"/>
    <property type="project" value="UniProtKB-UniRule"/>
</dbReference>
<keyword evidence="10 14" id="KW-1133">Transmembrane helix</keyword>
<accession>A0A0D7A3A3</accession>
<keyword evidence="8 14" id="KW-0812">Transmembrane</keyword>
<comment type="function">
    <text evidence="12">Dol-P-Glc:Glc(2)Man(9)GlcNAc(2)-PP-Dol alpha-1,2-glucosyltransferase that operates in the biosynthetic pathway of dolichol-linked oligosaccharides, the glycan precursors employed in protein asparagine (N)-glycosylation. The assembly of dolichol-linked oligosaccharides begins on the cytosolic side of the endoplasmic reticulum membrane and finishes in its lumen. The sequential addition of sugars to dolichol pyrophosphate produces dolichol-linked oligosaccharides containing fourteen sugars, including two GlcNAcs, nine mannoses and three glucoses. Once assembled, the oligosaccharide is transferred from the lipid to nascent proteins by oligosaccharyltransferases. In the lumen of the endoplasmic reticulum, adds the third and last glucose residue from dolichyl phosphate glucose (Dol-P-Glc) onto the lipid-linked oligosaccharide intermediate Glc(2)Man(9)GlcNAc(2)-PP-Dol to produce Glc(3)Man(9)GlcNAc(2)-PP-Dol.</text>
</comment>
<comment type="catalytic activity">
    <reaction evidence="13">
        <text>an alpha-D-Glc-(1-&gt;3)-alpha-D-Glc-(1-&gt;3)-alpha-D-Man-(1-&gt;2)-alpha-D-Man-(1-&gt;2)-alpha-D-Man-(1-&gt;3)-[alpha-D-Man-(1-&gt;2)-alpha-D-Man-(1-&gt;3)-[alpha-D-Man-(1-&gt;2)-alpha-D-Man-(1-&gt;6)]-alpha-D-Man-(1-&gt;6)]-beta-D-Man-(1-&gt;4)-beta-D-GlcNAc-(1-&gt;4)-alpha-D-GlcNAc-diphospho-di-trans,poly-cis-dolichol + a di-trans,poly-cis-dolichyl beta-D-glucosyl phosphate = a alpha-D-Glc-(1-&gt;2)-alpha-D-Glc-(1-&gt;3)-alpha-D-Glc-(1-&gt;3)-alpha-D-Man-(1-&gt;2)-alpha-D-Man-(1-&gt;2)-alpha-D-Man-(1-&gt;3)-[alpha-D-Man-(1-&gt;2)-alpha-D-Man-(1-&gt;3)-[alpha-D-Man-(1-&gt;2)-alpha-D-Man-(1-&gt;6)]-alpha-D-Man-(1-&gt;6)]-beta-D-Man-(1-&gt;4)-beta-D-GlcNAc-(1-&gt;4)-alpha-D-GlcNAc-diphospho-di-trans,poly-cis-dolichol + a di-trans,poly-cis-dolichyl phosphate + H(+)</text>
        <dbReference type="Rhea" id="RHEA:29543"/>
        <dbReference type="Rhea" id="RHEA-COMP:19498"/>
        <dbReference type="Rhea" id="RHEA-COMP:19502"/>
        <dbReference type="Rhea" id="RHEA-COMP:19512"/>
        <dbReference type="Rhea" id="RHEA-COMP:19522"/>
        <dbReference type="ChEBI" id="CHEBI:15378"/>
        <dbReference type="ChEBI" id="CHEBI:57525"/>
        <dbReference type="ChEBI" id="CHEBI:57683"/>
        <dbReference type="ChEBI" id="CHEBI:132522"/>
        <dbReference type="ChEBI" id="CHEBI:132523"/>
        <dbReference type="EC" id="2.4.1.256"/>
    </reaction>
    <physiologicalReaction direction="left-to-right" evidence="13">
        <dbReference type="Rhea" id="RHEA:29544"/>
    </physiologicalReaction>
</comment>
<feature type="transmembrane region" description="Helical" evidence="14">
    <location>
        <begin position="419"/>
        <end position="441"/>
    </location>
</feature>
<dbReference type="EC" id="2.4.1.256" evidence="4 14"/>
<organism evidence="16 17">
    <name type="scientific">Fistulina hepatica ATCC 64428</name>
    <dbReference type="NCBI Taxonomy" id="1128425"/>
    <lineage>
        <taxon>Eukaryota</taxon>
        <taxon>Fungi</taxon>
        <taxon>Dikarya</taxon>
        <taxon>Basidiomycota</taxon>
        <taxon>Agaricomycotina</taxon>
        <taxon>Agaricomycetes</taxon>
        <taxon>Agaricomycetidae</taxon>
        <taxon>Agaricales</taxon>
        <taxon>Fistulinaceae</taxon>
        <taxon>Fistulina</taxon>
    </lineage>
</organism>
<feature type="transmembrane region" description="Helical" evidence="14">
    <location>
        <begin position="381"/>
        <end position="399"/>
    </location>
</feature>
<name>A0A0D7A3A3_9AGAR</name>
<dbReference type="AlphaFoldDB" id="A0A0D7A3A3"/>
<evidence type="ECO:0000256" key="15">
    <source>
        <dbReference type="SAM" id="SignalP"/>
    </source>
</evidence>
<feature type="transmembrane region" description="Helical" evidence="14">
    <location>
        <begin position="231"/>
        <end position="251"/>
    </location>
</feature>
<protein>
    <recommendedName>
        <fullName evidence="5 14">Dol-P-Glc:Glc(2)Man(9)GlcNAc(2)-PP-Dol alpha-1,2-glucosyltransferase</fullName>
        <ecNumber evidence="4 14">2.4.1.256</ecNumber>
    </recommendedName>
</protein>
<comment type="subcellular location">
    <subcellularLocation>
        <location evidence="1">Endoplasmic reticulum membrane</location>
        <topology evidence="1">Multi-pass membrane protein</topology>
    </subcellularLocation>
</comment>
<reference evidence="16 17" key="1">
    <citation type="journal article" date="2015" name="Fungal Genet. Biol.">
        <title>Evolution of novel wood decay mechanisms in Agaricales revealed by the genome sequences of Fistulina hepatica and Cylindrobasidium torrendii.</title>
        <authorList>
            <person name="Floudas D."/>
            <person name="Held B.W."/>
            <person name="Riley R."/>
            <person name="Nagy L.G."/>
            <person name="Koehler G."/>
            <person name="Ransdell A.S."/>
            <person name="Younus H."/>
            <person name="Chow J."/>
            <person name="Chiniquy J."/>
            <person name="Lipzen A."/>
            <person name="Tritt A."/>
            <person name="Sun H."/>
            <person name="Haridas S."/>
            <person name="LaButti K."/>
            <person name="Ohm R.A."/>
            <person name="Kues U."/>
            <person name="Blanchette R.A."/>
            <person name="Grigoriev I.V."/>
            <person name="Minto R.E."/>
            <person name="Hibbett D.S."/>
        </authorList>
    </citation>
    <scope>NUCLEOTIDE SEQUENCE [LARGE SCALE GENOMIC DNA]</scope>
    <source>
        <strain evidence="16 17">ATCC 64428</strain>
    </source>
</reference>
<feature type="transmembrane region" description="Helical" evidence="14">
    <location>
        <begin position="346"/>
        <end position="369"/>
    </location>
</feature>
<keyword evidence="15" id="KW-0732">Signal</keyword>
<keyword evidence="6 14" id="KW-0328">Glycosyltransferase</keyword>
<comment type="pathway">
    <text evidence="2">Protein modification; protein glycosylation.</text>
</comment>
<feature type="chain" id="PRO_5002315932" description="Dol-P-Glc:Glc(2)Man(9)GlcNAc(2)-PP-Dol alpha-1,2-glucosyltransferase" evidence="15">
    <location>
        <begin position="27"/>
        <end position="452"/>
    </location>
</feature>
<feature type="signal peptide" evidence="15">
    <location>
        <begin position="1"/>
        <end position="26"/>
    </location>
</feature>
<gene>
    <name evidence="16" type="ORF">FISHEDRAFT_49215</name>
</gene>
<evidence type="ECO:0000256" key="8">
    <source>
        <dbReference type="ARBA" id="ARBA00022692"/>
    </source>
</evidence>
<dbReference type="EMBL" id="KN882048">
    <property type="protein sequence ID" value="KIY45502.1"/>
    <property type="molecule type" value="Genomic_DNA"/>
</dbReference>
<evidence type="ECO:0000256" key="10">
    <source>
        <dbReference type="ARBA" id="ARBA00022989"/>
    </source>
</evidence>
<feature type="transmembrane region" description="Helical" evidence="14">
    <location>
        <begin position="307"/>
        <end position="326"/>
    </location>
</feature>
<evidence type="ECO:0000256" key="3">
    <source>
        <dbReference type="ARBA" id="ARBA00010600"/>
    </source>
</evidence>
<dbReference type="InterPro" id="IPR016900">
    <property type="entry name" value="Alg10"/>
</dbReference>
<evidence type="ECO:0000256" key="12">
    <source>
        <dbReference type="ARBA" id="ARBA00044727"/>
    </source>
</evidence>
<keyword evidence="11 14" id="KW-0472">Membrane</keyword>
<keyword evidence="9" id="KW-0256">Endoplasmic reticulum</keyword>
<sequence>MTFPYQFLAFCVISLAVLMQFNHVLNEPYMDEPFHIPQAQAYCKGNFYTWDPKLTTPPGLYIWSLFLHYASSLDCSDSFLRLTVTIFLLCLPNAIDRLINVHRHAEPSLWWSPSSESIVISTFPIAWFFGFLYYTEIPSLLFVSYTVVAAMSGRNWLAALIGLLSCTFRQTNIVWTLYAYAAGQLLRLKARQRRNSKESKLRKFYDPPALSASFGDLPKVIASAFRILPDVIVPFIPYAGTLAVFAAFVIWNGGIVLGDKSNHIPVLHIPQMYYFISFCTALGWPVLISARGGVLRLAKSNGKCRRILITLLLCGLMSLSVRFNTIHHPFLLSDNRHYTFYVWRRIYMYRPIVPYAFVPVYLACFWAWFSRAGRDQTLLQTLILPIFCLPVLLPTPLLEPRYFLIPYILLRVQVRVPKWALTAEALWYAFVNVVTVGVFLYKPREGVGRFMW</sequence>
<dbReference type="OrthoDB" id="4769at2759"/>
<dbReference type="Proteomes" id="UP000054144">
    <property type="component" value="Unassembled WGS sequence"/>
</dbReference>
<evidence type="ECO:0000256" key="6">
    <source>
        <dbReference type="ARBA" id="ARBA00022676"/>
    </source>
</evidence>
<keyword evidence="17" id="KW-1185">Reference proteome</keyword>
<evidence type="ECO:0000256" key="5">
    <source>
        <dbReference type="ARBA" id="ARBA00018512"/>
    </source>
</evidence>
<dbReference type="PANTHER" id="PTHR12989:SF10">
    <property type="entry name" value="DOL-P-GLC:GLC(2)MAN(9)GLCNAC(2)-PP-DOL ALPHA-1,2-GLUCOSYLTRANSFERASE-RELATED"/>
    <property type="match status" value="1"/>
</dbReference>
<evidence type="ECO:0000256" key="7">
    <source>
        <dbReference type="ARBA" id="ARBA00022679"/>
    </source>
</evidence>
<evidence type="ECO:0000313" key="16">
    <source>
        <dbReference type="EMBL" id="KIY45502.1"/>
    </source>
</evidence>
<comment type="caution">
    <text evidence="14">Lacks conserved residue(s) required for the propagation of feature annotation.</text>
</comment>
<dbReference type="GO" id="GO:0005789">
    <property type="term" value="C:endoplasmic reticulum membrane"/>
    <property type="evidence" value="ECO:0007669"/>
    <property type="project" value="UniProtKB-SubCell"/>
</dbReference>